<dbReference type="EMBL" id="JABWDC010000013">
    <property type="protein sequence ID" value="NUN85990.1"/>
    <property type="molecule type" value="Genomic_DNA"/>
</dbReference>
<protein>
    <submittedName>
        <fullName evidence="1">Uncharacterized protein</fullName>
    </submittedName>
</protein>
<name>A0A849XWF9_9FIRM</name>
<dbReference type="AlphaFoldDB" id="A0A849XWF9"/>
<evidence type="ECO:0000313" key="2">
    <source>
        <dbReference type="Proteomes" id="UP000554488"/>
    </source>
</evidence>
<comment type="caution">
    <text evidence="1">The sequence shown here is derived from an EMBL/GenBank/DDBJ whole genome shotgun (WGS) entry which is preliminary data.</text>
</comment>
<dbReference type="Proteomes" id="UP000554488">
    <property type="component" value="Unassembled WGS sequence"/>
</dbReference>
<reference evidence="1 2" key="2">
    <citation type="submission" date="2020-07" db="EMBL/GenBank/DDBJ databases">
        <title>Bacterial metabolism rescues the inhibition of intestinal drug absorption by food and drug additives.</title>
        <authorList>
            <person name="Zou L."/>
            <person name="Spanogiannopoulos P."/>
            <person name="Chien H.-C."/>
            <person name="Pieper L.M."/>
            <person name="Cai W."/>
            <person name="Khuri N."/>
            <person name="Pottel J."/>
            <person name="Vora B."/>
            <person name="Ni Z."/>
            <person name="Tsakalozou E."/>
            <person name="Zhang W."/>
            <person name="Shoichet B.K."/>
            <person name="Giacomini K.M."/>
            <person name="Turnbaugh P.J."/>
        </authorList>
    </citation>
    <scope>NUCLEOTIDE SEQUENCE [LARGE SCALE GENOMIC DNA]</scope>
    <source>
        <strain evidence="1 2">F22</strain>
    </source>
</reference>
<reference evidence="1 2" key="1">
    <citation type="submission" date="2020-04" db="EMBL/GenBank/DDBJ databases">
        <authorList>
            <person name="Pieper L."/>
        </authorList>
    </citation>
    <scope>NUCLEOTIDE SEQUENCE [LARGE SCALE GENOMIC DNA]</scope>
    <source>
        <strain evidence="1 2">F22</strain>
    </source>
</reference>
<accession>A0A849XWF9</accession>
<organism evidence="1 2">
    <name type="scientific">Coprococcus comes</name>
    <dbReference type="NCBI Taxonomy" id="410072"/>
    <lineage>
        <taxon>Bacteria</taxon>
        <taxon>Bacillati</taxon>
        <taxon>Bacillota</taxon>
        <taxon>Clostridia</taxon>
        <taxon>Lachnospirales</taxon>
        <taxon>Lachnospiraceae</taxon>
        <taxon>Coprococcus</taxon>
    </lineage>
</organism>
<evidence type="ECO:0000313" key="1">
    <source>
        <dbReference type="EMBL" id="NUN85990.1"/>
    </source>
</evidence>
<proteinExistence type="predicted"/>
<gene>
    <name evidence="1" type="ORF">HUU93_05115</name>
</gene>
<sequence>MLSMDENKRIVICRRCKKPEYWGEMRWLSGFCVCRDCYKAQWESENHKPYTWDDLDGKRPTMEEFEKENE</sequence>